<dbReference type="InterPro" id="IPR023753">
    <property type="entry name" value="FAD/NAD-binding_dom"/>
</dbReference>
<comment type="cofactor">
    <cofactor evidence="1">
        <name>FAD</name>
        <dbReference type="ChEBI" id="CHEBI:57692"/>
    </cofactor>
</comment>
<dbReference type="Gene3D" id="3.30.390.30">
    <property type="match status" value="1"/>
</dbReference>
<dbReference type="SUPFAM" id="SSF51905">
    <property type="entry name" value="FAD/NAD(P)-binding domain"/>
    <property type="match status" value="2"/>
</dbReference>
<dbReference type="InterPro" id="IPR041575">
    <property type="entry name" value="Rubredoxin_C"/>
</dbReference>
<protein>
    <submittedName>
        <fullName evidence="6">NADH-dependent phenylglyoxylate dehydrogenase subunit epsilon</fullName>
        <ecNumber evidence="6">1.2.1.58</ecNumber>
    </submittedName>
</protein>
<comment type="caution">
    <text evidence="6">The sequence shown here is derived from an EMBL/GenBank/DDBJ whole genome shotgun (WGS) entry which is preliminary data.</text>
</comment>
<dbReference type="PANTHER" id="PTHR43429">
    <property type="entry name" value="PYRIDINE NUCLEOTIDE-DISULFIDE OXIDOREDUCTASE DOMAIN-CONTAINING"/>
    <property type="match status" value="1"/>
</dbReference>
<reference evidence="6 7" key="1">
    <citation type="submission" date="2019-04" db="EMBL/GenBank/DDBJ databases">
        <authorList>
            <person name="Poehlein A."/>
            <person name="Bengelsdorf F.R."/>
            <person name="Duerre P."/>
            <person name="Daniel R."/>
        </authorList>
    </citation>
    <scope>NUCLEOTIDE SEQUENCE [LARGE SCALE GENOMIC DNA]</scope>
    <source>
        <strain evidence="6 7">BS-1</strain>
    </source>
</reference>
<dbReference type="RefSeq" id="WP_135658122.1">
    <property type="nucleotide sequence ID" value="NZ_SRMQ01000002.1"/>
</dbReference>
<dbReference type="InterPro" id="IPR050260">
    <property type="entry name" value="FAD-bd_OxRdtase"/>
</dbReference>
<dbReference type="Pfam" id="PF07992">
    <property type="entry name" value="Pyr_redox_2"/>
    <property type="match status" value="1"/>
</dbReference>
<gene>
    <name evidence="6" type="primary">padH</name>
    <name evidence="6" type="ORF">CAGA_08880</name>
</gene>
<dbReference type="PRINTS" id="PR00411">
    <property type="entry name" value="PNDRDTASEI"/>
</dbReference>
<dbReference type="OrthoDB" id="9807946at2"/>
<keyword evidence="3" id="KW-0274">FAD</keyword>
<organism evidence="6 7">
    <name type="scientific">Caproiciproducens galactitolivorans</name>
    <dbReference type="NCBI Taxonomy" id="642589"/>
    <lineage>
        <taxon>Bacteria</taxon>
        <taxon>Bacillati</taxon>
        <taxon>Bacillota</taxon>
        <taxon>Clostridia</taxon>
        <taxon>Eubacteriales</taxon>
        <taxon>Acutalibacteraceae</taxon>
        <taxon>Caproiciproducens</taxon>
    </lineage>
</organism>
<dbReference type="AlphaFoldDB" id="A0A4Z0YIT7"/>
<evidence type="ECO:0000256" key="1">
    <source>
        <dbReference type="ARBA" id="ARBA00001974"/>
    </source>
</evidence>
<dbReference type="InterPro" id="IPR016156">
    <property type="entry name" value="FAD/NAD-linked_Rdtase_dimer_sf"/>
</dbReference>
<dbReference type="Pfam" id="PF18267">
    <property type="entry name" value="Rubredoxin_C"/>
    <property type="match status" value="1"/>
</dbReference>
<dbReference type="InterPro" id="IPR036188">
    <property type="entry name" value="FAD/NAD-bd_sf"/>
</dbReference>
<proteinExistence type="predicted"/>
<evidence type="ECO:0000256" key="2">
    <source>
        <dbReference type="ARBA" id="ARBA00022630"/>
    </source>
</evidence>
<keyword evidence="7" id="KW-1185">Reference proteome</keyword>
<accession>A0A4Z0YIT7</accession>
<keyword evidence="6" id="KW-0560">Oxidoreductase</keyword>
<feature type="domain" description="FAD/NAD(P)-binding" evidence="4">
    <location>
        <begin position="2"/>
        <end position="295"/>
    </location>
</feature>
<dbReference type="Proteomes" id="UP000297714">
    <property type="component" value="Unassembled WGS sequence"/>
</dbReference>
<name>A0A4Z0YIT7_9FIRM</name>
<sequence length="412" mass="44952">MNYVIIGNSAAAVGCIEGIRSVDPDGAITVISKEPYHVYSRPLISYLIYGKTDEQRMKYRPDSFYEDNGVKAMLGVAVEKVDYTKRRVLLENGEQVPFDKLLFATGSAPFVPPMAGLDEVKKKFSFMKLDDAKVLQSELNPESRVLILGAGLIGLKCAEGILRKVKKVTVVDLAPRILPSILDEEGSEIVRKHIEEQGVQFYLANSVAQFHKNTACLKDGTELEFDLLVLAVGVRPETKLAAGIGCKVNRGILTDAHCATNLPDVYAAGDCSESLDITVNQQRVLALLPNAYMQGETAGITMAGGEKSYNKAIPMNAVGFFGLHIVTAGSYDGEAYVVKEGSNYKKMVSKDNLLKGYILIGDVARAGIYTSLIRERTPLDSIDYELIKEKPQLMAFTAAERAVKLGGARNEN</sequence>
<evidence type="ECO:0000313" key="7">
    <source>
        <dbReference type="Proteomes" id="UP000297714"/>
    </source>
</evidence>
<keyword evidence="2" id="KW-0285">Flavoprotein</keyword>
<dbReference type="PANTHER" id="PTHR43429:SF3">
    <property type="entry name" value="NITRITE REDUCTASE [NAD(P)H]"/>
    <property type="match status" value="1"/>
</dbReference>
<evidence type="ECO:0000259" key="4">
    <source>
        <dbReference type="Pfam" id="PF07992"/>
    </source>
</evidence>
<evidence type="ECO:0000259" key="5">
    <source>
        <dbReference type="Pfam" id="PF18267"/>
    </source>
</evidence>
<dbReference type="EMBL" id="SRMQ01000002">
    <property type="protein sequence ID" value="TGJ77516.1"/>
    <property type="molecule type" value="Genomic_DNA"/>
</dbReference>
<feature type="domain" description="NADH-rubredoxin oxidoreductase C-terminal" evidence="5">
    <location>
        <begin position="314"/>
        <end position="376"/>
    </location>
</feature>
<dbReference type="PRINTS" id="PR00368">
    <property type="entry name" value="FADPNR"/>
</dbReference>
<dbReference type="GO" id="GO:0047110">
    <property type="term" value="F:phenylglyoxylate dehydrogenase (acylating) activity"/>
    <property type="evidence" value="ECO:0007669"/>
    <property type="project" value="UniProtKB-EC"/>
</dbReference>
<evidence type="ECO:0000313" key="6">
    <source>
        <dbReference type="EMBL" id="TGJ77516.1"/>
    </source>
</evidence>
<evidence type="ECO:0000256" key="3">
    <source>
        <dbReference type="ARBA" id="ARBA00022827"/>
    </source>
</evidence>
<dbReference type="EC" id="1.2.1.58" evidence="6"/>
<dbReference type="Gene3D" id="3.50.50.60">
    <property type="entry name" value="FAD/NAD(P)-binding domain"/>
    <property type="match status" value="2"/>
</dbReference>